<dbReference type="EC" id="2.1.1.297" evidence="1"/>
<evidence type="ECO:0000259" key="6">
    <source>
        <dbReference type="Pfam" id="PF05175"/>
    </source>
</evidence>
<dbReference type="CDD" id="cd02440">
    <property type="entry name" value="AdoMet_MTases"/>
    <property type="match status" value="1"/>
</dbReference>
<dbReference type="PANTHER" id="PTHR18895">
    <property type="entry name" value="HEMK METHYLTRANSFERASE"/>
    <property type="match status" value="1"/>
</dbReference>
<dbReference type="InterPro" id="IPR022446">
    <property type="entry name" value="MeTrfrase_put"/>
</dbReference>
<dbReference type="Proteomes" id="UP000655868">
    <property type="component" value="Unassembled WGS sequence"/>
</dbReference>
<reference evidence="7" key="1">
    <citation type="submission" date="2020-12" db="EMBL/GenBank/DDBJ databases">
        <title>Antrihabitans popcorni sp. nov. and Antrihabitans auranticaus sp. nov., isolated from a larva cave.</title>
        <authorList>
            <person name="Lee S.D."/>
            <person name="Kim I.S."/>
        </authorList>
    </citation>
    <scope>NUCLEOTIDE SEQUENCE</scope>
    <source>
        <strain evidence="7">YC3-6</strain>
    </source>
</reference>
<keyword evidence="3" id="KW-0808">Transferase</keyword>
<proteinExistence type="predicted"/>
<evidence type="ECO:0000256" key="5">
    <source>
        <dbReference type="ARBA" id="ARBA00048391"/>
    </source>
</evidence>
<keyword evidence="2" id="KW-0489">Methyltransferase</keyword>
<dbReference type="InterPro" id="IPR050320">
    <property type="entry name" value="N5-glutamine_MTase"/>
</dbReference>
<dbReference type="Gene3D" id="3.40.50.150">
    <property type="entry name" value="Vaccinia Virus protein VP39"/>
    <property type="match status" value="1"/>
</dbReference>
<evidence type="ECO:0000256" key="4">
    <source>
        <dbReference type="ARBA" id="ARBA00022691"/>
    </source>
</evidence>
<dbReference type="GO" id="GO:0102559">
    <property type="term" value="F:peptide chain release factor N(5)-glutamine methyltransferase activity"/>
    <property type="evidence" value="ECO:0007669"/>
    <property type="project" value="UniProtKB-EC"/>
</dbReference>
<evidence type="ECO:0000256" key="2">
    <source>
        <dbReference type="ARBA" id="ARBA00022603"/>
    </source>
</evidence>
<dbReference type="InterPro" id="IPR007848">
    <property type="entry name" value="Small_mtfrase_dom"/>
</dbReference>
<evidence type="ECO:0000256" key="3">
    <source>
        <dbReference type="ARBA" id="ARBA00022679"/>
    </source>
</evidence>
<organism evidence="7 8">
    <name type="scientific">Antrihabitans stalagmiti</name>
    <dbReference type="NCBI Taxonomy" id="2799499"/>
    <lineage>
        <taxon>Bacteria</taxon>
        <taxon>Bacillati</taxon>
        <taxon>Actinomycetota</taxon>
        <taxon>Actinomycetes</taxon>
        <taxon>Mycobacteriales</taxon>
        <taxon>Nocardiaceae</taxon>
        <taxon>Antrihabitans</taxon>
    </lineage>
</organism>
<dbReference type="Pfam" id="PF05175">
    <property type="entry name" value="MTS"/>
    <property type="match status" value="1"/>
</dbReference>
<dbReference type="SUPFAM" id="SSF53335">
    <property type="entry name" value="S-adenosyl-L-methionine-dependent methyltransferases"/>
    <property type="match status" value="1"/>
</dbReference>
<dbReference type="PANTHER" id="PTHR18895:SF74">
    <property type="entry name" value="MTRF1L RELEASE FACTOR GLUTAMINE METHYLTRANSFERASE"/>
    <property type="match status" value="1"/>
</dbReference>
<dbReference type="EMBL" id="JAEMNV010000001">
    <property type="protein sequence ID" value="MBJ8337901.1"/>
    <property type="molecule type" value="Genomic_DNA"/>
</dbReference>
<comment type="caution">
    <text evidence="7">The sequence shown here is derived from an EMBL/GenBank/DDBJ whole genome shotgun (WGS) entry which is preliminary data.</text>
</comment>
<dbReference type="NCBIfam" id="TIGR00536">
    <property type="entry name" value="hemK_fam"/>
    <property type="match status" value="1"/>
</dbReference>
<dbReference type="InterPro" id="IPR029063">
    <property type="entry name" value="SAM-dependent_MTases_sf"/>
</dbReference>
<sequence length="265" mass="28049">MSDLVPALHSSLDATVAALRAAGCVFAEDEARLLRAAARDSAALAATTQRRVSGEPLEHILGWAEFCGRRIGVTRGVFVPRRRTELLVTEAVAVTRQHSVVVDLCCGSGAVGAALRAESAGIDLYATDIDAAAVSCARLNIEDAHVYEGDLFAPLPSTLRGRVDVLLANAPYVPTGAIDTMPPEARMHEPLIALDGGSDGLDIGRRVVNEAPRWLVPGGRLFIETSERQAQELAAVFVRCGFVARVVRSETLAATIVAGTLTDRS</sequence>
<gene>
    <name evidence="7" type="ORF">JGU71_03285</name>
</gene>
<protein>
    <recommendedName>
        <fullName evidence="1">peptide chain release factor N(5)-glutamine methyltransferase</fullName>
        <ecNumber evidence="1">2.1.1.297</ecNumber>
    </recommendedName>
</protein>
<evidence type="ECO:0000313" key="8">
    <source>
        <dbReference type="Proteomes" id="UP000655868"/>
    </source>
</evidence>
<dbReference type="GO" id="GO:0032259">
    <property type="term" value="P:methylation"/>
    <property type="evidence" value="ECO:0007669"/>
    <property type="project" value="UniProtKB-KW"/>
</dbReference>
<name>A0A934NMD3_9NOCA</name>
<keyword evidence="4" id="KW-0949">S-adenosyl-L-methionine</keyword>
<accession>A0A934NMD3</accession>
<evidence type="ECO:0000313" key="7">
    <source>
        <dbReference type="EMBL" id="MBJ8337901.1"/>
    </source>
</evidence>
<evidence type="ECO:0000256" key="1">
    <source>
        <dbReference type="ARBA" id="ARBA00012771"/>
    </source>
</evidence>
<comment type="catalytic activity">
    <reaction evidence="5">
        <text>L-glutaminyl-[peptide chain release factor] + S-adenosyl-L-methionine = N(5)-methyl-L-glutaminyl-[peptide chain release factor] + S-adenosyl-L-homocysteine + H(+)</text>
        <dbReference type="Rhea" id="RHEA:42896"/>
        <dbReference type="Rhea" id="RHEA-COMP:10271"/>
        <dbReference type="Rhea" id="RHEA-COMP:10272"/>
        <dbReference type="ChEBI" id="CHEBI:15378"/>
        <dbReference type="ChEBI" id="CHEBI:30011"/>
        <dbReference type="ChEBI" id="CHEBI:57856"/>
        <dbReference type="ChEBI" id="CHEBI:59789"/>
        <dbReference type="ChEBI" id="CHEBI:61891"/>
        <dbReference type="EC" id="2.1.1.297"/>
    </reaction>
</comment>
<dbReference type="NCBIfam" id="TIGR03704">
    <property type="entry name" value="PrmC_rel_meth"/>
    <property type="match status" value="1"/>
</dbReference>
<dbReference type="RefSeq" id="WP_199701901.1">
    <property type="nucleotide sequence ID" value="NZ_JAEMNV010000001.1"/>
</dbReference>
<dbReference type="Gene3D" id="1.10.8.10">
    <property type="entry name" value="DNA helicase RuvA subunit, C-terminal domain"/>
    <property type="match status" value="1"/>
</dbReference>
<keyword evidence="8" id="KW-1185">Reference proteome</keyword>
<feature type="domain" description="Methyltransferase small" evidence="6">
    <location>
        <begin position="84"/>
        <end position="175"/>
    </location>
</feature>
<dbReference type="AlphaFoldDB" id="A0A934NMD3"/>
<dbReference type="InterPro" id="IPR004556">
    <property type="entry name" value="HemK-like"/>
</dbReference>